<proteinExistence type="predicted"/>
<evidence type="ECO:0000313" key="2">
    <source>
        <dbReference type="Proteomes" id="UP001353952"/>
    </source>
</evidence>
<accession>A0ABU6LQJ8</accession>
<name>A0ABU6LQJ8_9ACTN</name>
<sequence>MTLDRGLLDRPTVRRRELTTGWSFIAVGVSVATVVRRSGTRGGSA</sequence>
<keyword evidence="2" id="KW-1185">Reference proteome</keyword>
<gene>
    <name evidence="1" type="ORF">RFN57_05005</name>
</gene>
<dbReference type="Proteomes" id="UP001353952">
    <property type="component" value="Unassembled WGS sequence"/>
</dbReference>
<reference evidence="1 2" key="1">
    <citation type="submission" date="2024-01" db="EMBL/GenBank/DDBJ databases">
        <title>Genome analysis.</title>
        <authorList>
            <person name="Zhang K."/>
        </authorList>
    </citation>
    <scope>NUCLEOTIDE SEQUENCE [LARGE SCALE GENOMIC DNA]</scope>
    <source>
        <strain evidence="1 2">CGMCC 4.1753</strain>
    </source>
</reference>
<protein>
    <submittedName>
        <fullName evidence="1">Uncharacterized protein</fullName>
    </submittedName>
</protein>
<comment type="caution">
    <text evidence="1">The sequence shown here is derived from an EMBL/GenBank/DDBJ whole genome shotgun (WGS) entry which is preliminary data.</text>
</comment>
<evidence type="ECO:0000313" key="1">
    <source>
        <dbReference type="EMBL" id="MEC7051644.1"/>
    </source>
</evidence>
<dbReference type="RefSeq" id="WP_191848341.1">
    <property type="nucleotide sequence ID" value="NZ_BMUO01000010.1"/>
</dbReference>
<organism evidence="1 2">
    <name type="scientific">Streptomyces violaceochromogenes</name>
    <dbReference type="NCBI Taxonomy" id="67377"/>
    <lineage>
        <taxon>Bacteria</taxon>
        <taxon>Bacillati</taxon>
        <taxon>Actinomycetota</taxon>
        <taxon>Actinomycetes</taxon>
        <taxon>Kitasatosporales</taxon>
        <taxon>Streptomycetaceae</taxon>
        <taxon>Streptomyces</taxon>
    </lineage>
</organism>
<dbReference type="EMBL" id="JAYXNZ010000002">
    <property type="protein sequence ID" value="MEC7051644.1"/>
    <property type="molecule type" value="Genomic_DNA"/>
</dbReference>